<reference evidence="3" key="1">
    <citation type="journal article" date="2019" name="bioRxiv">
        <title>The Genome of the Zebra Mussel, Dreissena polymorpha: A Resource for Invasive Species Research.</title>
        <authorList>
            <person name="McCartney M.A."/>
            <person name="Auch B."/>
            <person name="Kono T."/>
            <person name="Mallez S."/>
            <person name="Zhang Y."/>
            <person name="Obille A."/>
            <person name="Becker A."/>
            <person name="Abrahante J.E."/>
            <person name="Garbe J."/>
            <person name="Badalamenti J.P."/>
            <person name="Herman A."/>
            <person name="Mangelson H."/>
            <person name="Liachko I."/>
            <person name="Sullivan S."/>
            <person name="Sone E.D."/>
            <person name="Koren S."/>
            <person name="Silverstein K.A.T."/>
            <person name="Beckman K.B."/>
            <person name="Gohl D.M."/>
        </authorList>
    </citation>
    <scope>NUCLEOTIDE SEQUENCE</scope>
    <source>
        <strain evidence="3">Duluth1</strain>
        <tissue evidence="3">Whole animal</tissue>
    </source>
</reference>
<sequence>MGKGLSTCSYKIDHGYSTSSRRIEHAENIELQRFSRHHKSRDVEHLQARLIEYEEEISKLKEKEQQYTLQRKQFQNEISRLKQKSDDWYAACAEEMERSGCMENTNDVHNNSQLADRFDGKVKNLWLDLCDLISHDHPNFSELDRLKILSCITKFVYQQCSRKAEEAVQSLTFGNVDTVTKKELNILLAVRKRAGQVERTRDSIVQEIYDKTMKTEHVKNIVKTKHSELTSTLTNFIKELADVCWLMSISQPVLSLNFEFQASMREKFVEYAAEVTPAVNVKLKTGDVLLVVRPSVEYKDASGYLKKGEVLVVPKCVETIV</sequence>
<feature type="domain" description="Mitochondria-eating protein C-terminal" evidence="2">
    <location>
        <begin position="111"/>
        <end position="264"/>
    </location>
</feature>
<dbReference type="Pfam" id="PF16026">
    <property type="entry name" value="MIEAP"/>
    <property type="match status" value="1"/>
</dbReference>
<keyword evidence="4" id="KW-1185">Reference proteome</keyword>
<dbReference type="InterPro" id="IPR031981">
    <property type="entry name" value="MIEAP_C"/>
</dbReference>
<comment type="caution">
    <text evidence="3">The sequence shown here is derived from an EMBL/GenBank/DDBJ whole genome shotgun (WGS) entry which is preliminary data.</text>
</comment>
<keyword evidence="1" id="KW-0175">Coiled coil</keyword>
<evidence type="ECO:0000259" key="2">
    <source>
        <dbReference type="Pfam" id="PF16026"/>
    </source>
</evidence>
<evidence type="ECO:0000313" key="4">
    <source>
        <dbReference type="Proteomes" id="UP000828390"/>
    </source>
</evidence>
<evidence type="ECO:0000256" key="1">
    <source>
        <dbReference type="SAM" id="Coils"/>
    </source>
</evidence>
<feature type="coiled-coil region" evidence="1">
    <location>
        <begin position="36"/>
        <end position="84"/>
    </location>
</feature>
<dbReference type="OrthoDB" id="10589761at2759"/>
<evidence type="ECO:0000313" key="3">
    <source>
        <dbReference type="EMBL" id="KAH3893816.1"/>
    </source>
</evidence>
<gene>
    <name evidence="3" type="ORF">DPMN_017968</name>
</gene>
<reference evidence="3" key="2">
    <citation type="submission" date="2020-11" db="EMBL/GenBank/DDBJ databases">
        <authorList>
            <person name="McCartney M.A."/>
            <person name="Auch B."/>
            <person name="Kono T."/>
            <person name="Mallez S."/>
            <person name="Becker A."/>
            <person name="Gohl D.M."/>
            <person name="Silverstein K.A.T."/>
            <person name="Koren S."/>
            <person name="Bechman K.B."/>
            <person name="Herman A."/>
            <person name="Abrahante J.E."/>
            <person name="Garbe J."/>
        </authorList>
    </citation>
    <scope>NUCLEOTIDE SEQUENCE</scope>
    <source>
        <strain evidence="3">Duluth1</strain>
        <tissue evidence="3">Whole animal</tissue>
    </source>
</reference>
<name>A0A9D4NGE5_DREPO</name>
<protein>
    <recommendedName>
        <fullName evidence="2">Mitochondria-eating protein C-terminal domain-containing protein</fullName>
    </recommendedName>
</protein>
<dbReference type="Proteomes" id="UP000828390">
    <property type="component" value="Unassembled WGS sequence"/>
</dbReference>
<organism evidence="3 4">
    <name type="scientific">Dreissena polymorpha</name>
    <name type="common">Zebra mussel</name>
    <name type="synonym">Mytilus polymorpha</name>
    <dbReference type="NCBI Taxonomy" id="45954"/>
    <lineage>
        <taxon>Eukaryota</taxon>
        <taxon>Metazoa</taxon>
        <taxon>Spiralia</taxon>
        <taxon>Lophotrochozoa</taxon>
        <taxon>Mollusca</taxon>
        <taxon>Bivalvia</taxon>
        <taxon>Autobranchia</taxon>
        <taxon>Heteroconchia</taxon>
        <taxon>Euheterodonta</taxon>
        <taxon>Imparidentia</taxon>
        <taxon>Neoheterodontei</taxon>
        <taxon>Myida</taxon>
        <taxon>Dreissenoidea</taxon>
        <taxon>Dreissenidae</taxon>
        <taxon>Dreissena</taxon>
    </lineage>
</organism>
<proteinExistence type="predicted"/>
<dbReference type="AlphaFoldDB" id="A0A9D4NGE5"/>
<accession>A0A9D4NGE5</accession>
<dbReference type="EMBL" id="JAIWYP010000001">
    <property type="protein sequence ID" value="KAH3893816.1"/>
    <property type="molecule type" value="Genomic_DNA"/>
</dbReference>